<sequence length="128" mass="14450">MKPLFDFLLKLCILSVILWGVIAYGLAPGSVDLSSVFIAWVMIVTNTLAGYLLFEYAFDRESQVFTKVVFGGLVIRLLVLMVLVALVILRDLAVINDFVLSFFAFYCIYVIVEILGYQRKNKQKKNAA</sequence>
<dbReference type="Proteomes" id="UP000076481">
    <property type="component" value="Unassembled WGS sequence"/>
</dbReference>
<accession>A0A165M6X0</accession>
<keyword evidence="1" id="KW-0812">Transmembrane</keyword>
<protein>
    <recommendedName>
        <fullName evidence="4">ATP synthase subunit I</fullName>
    </recommendedName>
</protein>
<proteinExistence type="predicted"/>
<name>A0A165M6X0_PELLU</name>
<evidence type="ECO:0000313" key="2">
    <source>
        <dbReference type="EMBL" id="KZK74884.1"/>
    </source>
</evidence>
<organism evidence="2 3">
    <name type="scientific">Pelodictyon luteolum</name>
    <dbReference type="NCBI Taxonomy" id="1100"/>
    <lineage>
        <taxon>Bacteria</taxon>
        <taxon>Pseudomonadati</taxon>
        <taxon>Chlorobiota</taxon>
        <taxon>Chlorobiia</taxon>
        <taxon>Chlorobiales</taxon>
        <taxon>Chlorobiaceae</taxon>
        <taxon>Chlorobium/Pelodictyon group</taxon>
        <taxon>Pelodictyon</taxon>
    </lineage>
</organism>
<evidence type="ECO:0000313" key="3">
    <source>
        <dbReference type="Proteomes" id="UP000076481"/>
    </source>
</evidence>
<reference evidence="2 3" key="1">
    <citation type="submission" date="2016-03" db="EMBL/GenBank/DDBJ databases">
        <title>Speciation and ecological success in dimly lit waters: horizontal gene transfer in a green sulfur bacteria bloom unveiled by metagenomic assembly.</title>
        <authorList>
            <person name="Llorens-Mares T."/>
            <person name="Liu Z."/>
            <person name="Allen L.Z."/>
            <person name="Rusch D.B."/>
            <person name="Craig M.T."/>
            <person name="Dupont C.L."/>
            <person name="Bryant D.A."/>
            <person name="Casamayor E.O."/>
        </authorList>
    </citation>
    <scope>NUCLEOTIDE SEQUENCE [LARGE SCALE GENOMIC DNA]</scope>
    <source>
        <strain evidence="2">CIII</strain>
    </source>
</reference>
<feature type="transmembrane region" description="Helical" evidence="1">
    <location>
        <begin position="33"/>
        <end position="56"/>
    </location>
</feature>
<keyword evidence="1" id="KW-0472">Membrane</keyword>
<dbReference type="RefSeq" id="WP_303681045.1">
    <property type="nucleotide sequence ID" value="NZ_LVWG01000017.1"/>
</dbReference>
<feature type="transmembrane region" description="Helical" evidence="1">
    <location>
        <begin position="95"/>
        <end position="115"/>
    </location>
</feature>
<dbReference type="AlphaFoldDB" id="A0A165M6X0"/>
<comment type="caution">
    <text evidence="2">The sequence shown here is derived from an EMBL/GenBank/DDBJ whole genome shotgun (WGS) entry which is preliminary data.</text>
</comment>
<evidence type="ECO:0008006" key="4">
    <source>
        <dbReference type="Google" id="ProtNLM"/>
    </source>
</evidence>
<dbReference type="EMBL" id="LVWG01000017">
    <property type="protein sequence ID" value="KZK74884.1"/>
    <property type="molecule type" value="Genomic_DNA"/>
</dbReference>
<evidence type="ECO:0000256" key="1">
    <source>
        <dbReference type="SAM" id="Phobius"/>
    </source>
</evidence>
<feature type="transmembrane region" description="Helical" evidence="1">
    <location>
        <begin position="7"/>
        <end position="27"/>
    </location>
</feature>
<gene>
    <name evidence="2" type="ORF">A3K90_10090</name>
</gene>
<keyword evidence="1" id="KW-1133">Transmembrane helix</keyword>
<feature type="transmembrane region" description="Helical" evidence="1">
    <location>
        <begin position="68"/>
        <end position="89"/>
    </location>
</feature>